<dbReference type="PANTHER" id="PTHR36932:SF1">
    <property type="entry name" value="CAPSULAR POLYSACCHARIDE BIOSYNTHESIS PROTEIN"/>
    <property type="match status" value="1"/>
</dbReference>
<evidence type="ECO:0000259" key="1">
    <source>
        <dbReference type="Pfam" id="PF00501"/>
    </source>
</evidence>
<gene>
    <name evidence="2" type="ORF">EYC82_00895</name>
</gene>
<name>A0ABT3T0X3_9GAMM</name>
<protein>
    <submittedName>
        <fullName evidence="2">Phenylacetate--CoA ligase family protein</fullName>
    </submittedName>
</protein>
<dbReference type="GO" id="GO:0016874">
    <property type="term" value="F:ligase activity"/>
    <property type="evidence" value="ECO:0007669"/>
    <property type="project" value="UniProtKB-KW"/>
</dbReference>
<reference evidence="2" key="1">
    <citation type="submission" date="2019-02" db="EMBL/GenBank/DDBJ databases">
        <authorList>
            <person name="Li S.-H."/>
        </authorList>
    </citation>
    <scope>NUCLEOTIDE SEQUENCE</scope>
    <source>
        <strain evidence="2">IMCC11814</strain>
    </source>
</reference>
<dbReference type="InterPro" id="IPR000873">
    <property type="entry name" value="AMP-dep_synth/lig_dom"/>
</dbReference>
<evidence type="ECO:0000313" key="2">
    <source>
        <dbReference type="EMBL" id="MCX2975910.1"/>
    </source>
</evidence>
<dbReference type="SUPFAM" id="SSF56801">
    <property type="entry name" value="Acetyl-CoA synthetase-like"/>
    <property type="match status" value="1"/>
</dbReference>
<keyword evidence="2" id="KW-0436">Ligase</keyword>
<dbReference type="EMBL" id="SHNO01000001">
    <property type="protein sequence ID" value="MCX2975910.1"/>
    <property type="molecule type" value="Genomic_DNA"/>
</dbReference>
<organism evidence="2 3">
    <name type="scientific">Candidatus Marimicrobium litorale</name>
    <dbReference type="NCBI Taxonomy" id="2518991"/>
    <lineage>
        <taxon>Bacteria</taxon>
        <taxon>Pseudomonadati</taxon>
        <taxon>Pseudomonadota</taxon>
        <taxon>Gammaproteobacteria</taxon>
        <taxon>Cellvibrionales</taxon>
        <taxon>Halieaceae</taxon>
        <taxon>Marimicrobium</taxon>
    </lineage>
</organism>
<keyword evidence="3" id="KW-1185">Reference proteome</keyword>
<dbReference type="InterPro" id="IPR053158">
    <property type="entry name" value="CapK_Type1_Caps_Biosynth"/>
</dbReference>
<dbReference type="PANTHER" id="PTHR36932">
    <property type="entry name" value="CAPSULAR POLYSACCHARIDE BIOSYNTHESIS PROTEIN"/>
    <property type="match status" value="1"/>
</dbReference>
<proteinExistence type="predicted"/>
<dbReference type="Pfam" id="PF00501">
    <property type="entry name" value="AMP-binding"/>
    <property type="match status" value="1"/>
</dbReference>
<feature type="domain" description="AMP-dependent synthetase/ligase" evidence="1">
    <location>
        <begin position="194"/>
        <end position="312"/>
    </location>
</feature>
<dbReference type="InterPro" id="IPR042099">
    <property type="entry name" value="ANL_N_sf"/>
</dbReference>
<comment type="caution">
    <text evidence="2">The sequence shown here is derived from an EMBL/GenBank/DDBJ whole genome shotgun (WGS) entry which is preliminary data.</text>
</comment>
<dbReference type="Gene3D" id="3.40.50.12780">
    <property type="entry name" value="N-terminal domain of ligase-like"/>
    <property type="match status" value="1"/>
</dbReference>
<accession>A0ABT3T0X3</accession>
<evidence type="ECO:0000313" key="3">
    <source>
        <dbReference type="Proteomes" id="UP001143304"/>
    </source>
</evidence>
<dbReference type="Proteomes" id="UP001143304">
    <property type="component" value="Unassembled WGS sequence"/>
</dbReference>
<sequence>MMSLYTRLVASAIFPLHERLKGHSTLSALRSMEQSQWLPRTDLKAFQLARLRAFLERIGRDVPYYRDLFRDSGFSPADVNALTDLQRLPITGKPDIRENLERMKADNAGPLERFSTGGSSGEPLVFYRGKERVSHDVAAKWRATRWWNVDIGDREIVIWGSPIELGSQDRVRLIRDKLLRTELLSAFEMSEDNLERFIRRIQAFKPRMLFGYPSSLALMARYAAGKGFKMDELGIKVVFVTSESLYPHQRETIESVYGAPVANGYGGRDGGFIAHQCPAGSMHITAEDIVVEIVDSDGNVLPTGQNGEIVITHMAMGDFPFVRYRTGDVGSLSDESCSCGRGLPLLKEIEGRTTDFIMATDGTVIHGLALIYILRELPQVGEFKIVQDALDRITVQLVVTGPLTGEMEAEITAQFRKRLGSTVSVIYDYVEKIPAEASGKFRYVVSHVAH</sequence>